<protein>
    <submittedName>
        <fullName evidence="2">Chemotaxis protein CheW</fullName>
    </submittedName>
</protein>
<organism evidence="2 3">
    <name type="scientific">Halapricum salinum</name>
    <dbReference type="NCBI Taxonomy" id="1457250"/>
    <lineage>
        <taxon>Archaea</taxon>
        <taxon>Methanobacteriati</taxon>
        <taxon>Methanobacteriota</taxon>
        <taxon>Stenosarchaea group</taxon>
        <taxon>Halobacteria</taxon>
        <taxon>Halobacteriales</taxon>
        <taxon>Haloarculaceae</taxon>
        <taxon>Halapricum</taxon>
    </lineage>
</organism>
<dbReference type="GO" id="GO:0006935">
    <property type="term" value="P:chemotaxis"/>
    <property type="evidence" value="ECO:0007669"/>
    <property type="project" value="InterPro"/>
</dbReference>
<dbReference type="GO" id="GO:0007165">
    <property type="term" value="P:signal transduction"/>
    <property type="evidence" value="ECO:0007669"/>
    <property type="project" value="InterPro"/>
</dbReference>
<dbReference type="Proteomes" id="UP000296706">
    <property type="component" value="Chromosome"/>
</dbReference>
<dbReference type="STRING" id="1457250.GCA_000755225_00560"/>
<evidence type="ECO:0000259" key="1">
    <source>
        <dbReference type="PROSITE" id="PS50851"/>
    </source>
</evidence>
<dbReference type="SUPFAM" id="SSF50341">
    <property type="entry name" value="CheW-like"/>
    <property type="match status" value="1"/>
</dbReference>
<accession>A0A4D6HGD4</accession>
<name>A0A4D6HGD4_9EURY</name>
<proteinExistence type="predicted"/>
<evidence type="ECO:0000313" key="3">
    <source>
        <dbReference type="Proteomes" id="UP000296706"/>
    </source>
</evidence>
<dbReference type="GO" id="GO:0005829">
    <property type="term" value="C:cytosol"/>
    <property type="evidence" value="ECO:0007669"/>
    <property type="project" value="TreeGrafter"/>
</dbReference>
<keyword evidence="3" id="KW-1185">Reference proteome</keyword>
<dbReference type="Gene3D" id="2.30.30.40">
    <property type="entry name" value="SH3 Domains"/>
    <property type="match status" value="1"/>
</dbReference>
<reference evidence="2 3" key="1">
    <citation type="journal article" date="2019" name="Nat. Commun.">
        <title>A new type of DNA phosphorothioation-based antiviral system in archaea.</title>
        <authorList>
            <person name="Xiong L."/>
            <person name="Liu S."/>
            <person name="Chen S."/>
            <person name="Xiao Y."/>
            <person name="Zhu B."/>
            <person name="Gao Y."/>
            <person name="Zhang Y."/>
            <person name="Chen B."/>
            <person name="Luo J."/>
            <person name="Deng Z."/>
            <person name="Chen X."/>
            <person name="Wang L."/>
            <person name="Chen S."/>
        </authorList>
    </citation>
    <scope>NUCLEOTIDE SEQUENCE [LARGE SCALE GENOMIC DNA]</scope>
    <source>
        <strain evidence="2 3">CBA1105</strain>
    </source>
</reference>
<dbReference type="InterPro" id="IPR002545">
    <property type="entry name" value="CheW-lke_dom"/>
</dbReference>
<evidence type="ECO:0000313" key="2">
    <source>
        <dbReference type="EMBL" id="QCC51847.1"/>
    </source>
</evidence>
<dbReference type="KEGG" id="hsn:DV733_11645"/>
<dbReference type="AlphaFoldDB" id="A0A4D6HGD4"/>
<dbReference type="InterPro" id="IPR036061">
    <property type="entry name" value="CheW-like_dom_sf"/>
</dbReference>
<dbReference type="PANTHER" id="PTHR22617">
    <property type="entry name" value="CHEMOTAXIS SENSOR HISTIDINE KINASE-RELATED"/>
    <property type="match status" value="1"/>
</dbReference>
<gene>
    <name evidence="2" type="ORF">DV733_11645</name>
</gene>
<dbReference type="InterPro" id="IPR039315">
    <property type="entry name" value="CheW"/>
</dbReference>
<dbReference type="PROSITE" id="PS50851">
    <property type="entry name" value="CHEW"/>
    <property type="match status" value="1"/>
</dbReference>
<dbReference type="OrthoDB" id="115049at2157"/>
<dbReference type="RefSeq" id="WP_049994543.1">
    <property type="nucleotide sequence ID" value="NZ_CP031310.1"/>
</dbReference>
<dbReference type="GeneID" id="39848527"/>
<dbReference type="SMART" id="SM00260">
    <property type="entry name" value="CheW"/>
    <property type="match status" value="1"/>
</dbReference>
<sequence>MASAEPTVEMPEQALVFALGADDFCVGIEWVDEIVKPEEVSSVPDMPPMVEGVMDLRGKTTTIVDPKVTFGLPETDTDQQVIIFDTDGETSVGWLVDYAYRVRDFEDPELEAVEDNRYIEGILKDGDEFTLWVDPERVNGQLT</sequence>
<dbReference type="Gene3D" id="2.40.50.180">
    <property type="entry name" value="CheA-289, Domain 4"/>
    <property type="match status" value="1"/>
</dbReference>
<dbReference type="PANTHER" id="PTHR22617:SF23">
    <property type="entry name" value="CHEMOTAXIS PROTEIN CHEW"/>
    <property type="match status" value="1"/>
</dbReference>
<dbReference type="EMBL" id="CP031310">
    <property type="protein sequence ID" value="QCC51847.1"/>
    <property type="molecule type" value="Genomic_DNA"/>
</dbReference>
<feature type="domain" description="CheW-like" evidence="1">
    <location>
        <begin position="11"/>
        <end position="143"/>
    </location>
</feature>
<dbReference type="Pfam" id="PF01584">
    <property type="entry name" value="CheW"/>
    <property type="match status" value="1"/>
</dbReference>